<evidence type="ECO:0000256" key="3">
    <source>
        <dbReference type="ARBA" id="ARBA00023016"/>
    </source>
</evidence>
<dbReference type="SUPFAM" id="SSF46785">
    <property type="entry name" value="Winged helix' DNA-binding domain"/>
    <property type="match status" value="1"/>
</dbReference>
<evidence type="ECO:0000313" key="6">
    <source>
        <dbReference type="EMBL" id="PIR95944.1"/>
    </source>
</evidence>
<keyword evidence="4" id="KW-0804">Transcription</keyword>
<dbReference type="Proteomes" id="UP000230922">
    <property type="component" value="Unassembled WGS sequence"/>
</dbReference>
<dbReference type="PANTHER" id="PTHR34824:SF1">
    <property type="entry name" value="HEAT-INDUCIBLE TRANSCRIPTION REPRESSOR HRCA"/>
    <property type="match status" value="1"/>
</dbReference>
<evidence type="ECO:0000256" key="2">
    <source>
        <dbReference type="ARBA" id="ARBA00023015"/>
    </source>
</evidence>
<keyword evidence="2" id="KW-0805">Transcription regulation</keyword>
<dbReference type="Pfam" id="PF01628">
    <property type="entry name" value="HrcA"/>
    <property type="match status" value="1"/>
</dbReference>
<keyword evidence="1" id="KW-0678">Repressor</keyword>
<dbReference type="SUPFAM" id="SSF55781">
    <property type="entry name" value="GAF domain-like"/>
    <property type="match status" value="1"/>
</dbReference>
<comment type="caution">
    <text evidence="6">The sequence shown here is derived from an EMBL/GenBank/DDBJ whole genome shotgun (WGS) entry which is preliminary data.</text>
</comment>
<name>A0A2H0VA27_9BACT</name>
<feature type="domain" description="Heat-inducible transcription repressor HrcA C-terminal" evidence="5">
    <location>
        <begin position="79"/>
        <end position="225"/>
    </location>
</feature>
<protein>
    <recommendedName>
        <fullName evidence="5">Heat-inducible transcription repressor HrcA C-terminal domain-containing protein</fullName>
    </recommendedName>
</protein>
<proteinExistence type="predicted"/>
<dbReference type="EMBL" id="PFAK01000062">
    <property type="protein sequence ID" value="PIR95944.1"/>
    <property type="molecule type" value="Genomic_DNA"/>
</dbReference>
<accession>A0A2H0VA27</accession>
<dbReference type="Gene3D" id="3.30.450.40">
    <property type="match status" value="1"/>
</dbReference>
<evidence type="ECO:0000259" key="5">
    <source>
        <dbReference type="Pfam" id="PF01628"/>
    </source>
</evidence>
<evidence type="ECO:0000256" key="4">
    <source>
        <dbReference type="ARBA" id="ARBA00023163"/>
    </source>
</evidence>
<keyword evidence="3" id="KW-0346">Stress response</keyword>
<organism evidence="6 7">
    <name type="scientific">Candidatus Doudnabacteria bacterium CG10_big_fil_rev_8_21_14_0_10_42_18</name>
    <dbReference type="NCBI Taxonomy" id="1974552"/>
    <lineage>
        <taxon>Bacteria</taxon>
        <taxon>Candidatus Doudnaibacteriota</taxon>
    </lineage>
</organism>
<dbReference type="PANTHER" id="PTHR34824">
    <property type="entry name" value="HEAT-INDUCIBLE TRANSCRIPTION REPRESSOR HRCA"/>
    <property type="match status" value="1"/>
</dbReference>
<evidence type="ECO:0000313" key="7">
    <source>
        <dbReference type="Proteomes" id="UP000230922"/>
    </source>
</evidence>
<gene>
    <name evidence="6" type="ORF">COT92_03765</name>
</gene>
<dbReference type="InterPro" id="IPR036390">
    <property type="entry name" value="WH_DNA-bd_sf"/>
</dbReference>
<dbReference type="InterPro" id="IPR029016">
    <property type="entry name" value="GAF-like_dom_sf"/>
</dbReference>
<dbReference type="AlphaFoldDB" id="A0A2H0VA27"/>
<evidence type="ECO:0000256" key="1">
    <source>
        <dbReference type="ARBA" id="ARBA00022491"/>
    </source>
</evidence>
<dbReference type="InterPro" id="IPR002571">
    <property type="entry name" value="HrcA"/>
</dbReference>
<dbReference type="GO" id="GO:0045892">
    <property type="term" value="P:negative regulation of DNA-templated transcription"/>
    <property type="evidence" value="ECO:0007669"/>
    <property type="project" value="TreeGrafter"/>
</dbReference>
<reference evidence="7" key="1">
    <citation type="submission" date="2017-09" db="EMBL/GenBank/DDBJ databases">
        <title>Depth-based differentiation of microbial function through sediment-hosted aquifers and enrichment of novel symbionts in the deep terrestrial subsurface.</title>
        <authorList>
            <person name="Probst A.J."/>
            <person name="Ladd B."/>
            <person name="Jarett J.K."/>
            <person name="Geller-Mcgrath D.E."/>
            <person name="Sieber C.M.K."/>
            <person name="Emerson J.B."/>
            <person name="Anantharaman K."/>
            <person name="Thomas B.C."/>
            <person name="Malmstrom R."/>
            <person name="Stieglmeier M."/>
            <person name="Klingl A."/>
            <person name="Woyke T."/>
            <person name="Ryan C.M."/>
            <person name="Banfield J.F."/>
        </authorList>
    </citation>
    <scope>NUCLEOTIDE SEQUENCE [LARGE SCALE GENOMIC DNA]</scope>
</reference>
<sequence length="250" mass="27774">MQEKQTITSRQAKILAAIVKENCENCRPVASSDLASKYDLSVSSATIRNEMAELEKLEYITQPHTSAGRVPTDKGFRYFVNQLMHKVRLTLKEQEVLKRELLKLKVAHAEIGRRLAKVLSDYSHQAAFSVFPEEVSTVGISNLLNNSALSGEDAREIAKFFDDIDEYAEKMITDYASHEAEAFIGKELALSKTSDYSMIVSGVELPSGKKGVIGLIGPKSMKYEKHLGLMKYISKLLGGSSIILITTLLR</sequence>
<dbReference type="InterPro" id="IPR021153">
    <property type="entry name" value="HrcA_C"/>
</dbReference>
<dbReference type="GO" id="GO:0003677">
    <property type="term" value="F:DNA binding"/>
    <property type="evidence" value="ECO:0007669"/>
    <property type="project" value="InterPro"/>
</dbReference>
<dbReference type="Gene3D" id="1.10.10.10">
    <property type="entry name" value="Winged helix-like DNA-binding domain superfamily/Winged helix DNA-binding domain"/>
    <property type="match status" value="1"/>
</dbReference>
<dbReference type="InterPro" id="IPR036388">
    <property type="entry name" value="WH-like_DNA-bd_sf"/>
</dbReference>